<dbReference type="InterPro" id="IPR050445">
    <property type="entry name" value="Bact_polysacc_biosynth/exp"/>
</dbReference>
<evidence type="ECO:0000256" key="5">
    <source>
        <dbReference type="ARBA" id="ARBA00023136"/>
    </source>
</evidence>
<dbReference type="Gene3D" id="3.40.50.300">
    <property type="entry name" value="P-loop containing nucleotide triphosphate hydrolases"/>
    <property type="match status" value="1"/>
</dbReference>
<comment type="caution">
    <text evidence="8">The sequence shown here is derived from an EMBL/GenBank/DDBJ whole genome shotgun (WGS) entry which is preliminary data.</text>
</comment>
<feature type="region of interest" description="Disordered" evidence="6">
    <location>
        <begin position="691"/>
        <end position="721"/>
    </location>
</feature>
<evidence type="ECO:0000313" key="8">
    <source>
        <dbReference type="EMBL" id="MDO9712568.1"/>
    </source>
</evidence>
<organism evidence="8 9">
    <name type="scientific">Paracraurococcus lichenis</name>
    <dbReference type="NCBI Taxonomy" id="3064888"/>
    <lineage>
        <taxon>Bacteria</taxon>
        <taxon>Pseudomonadati</taxon>
        <taxon>Pseudomonadota</taxon>
        <taxon>Alphaproteobacteria</taxon>
        <taxon>Acetobacterales</taxon>
        <taxon>Roseomonadaceae</taxon>
        <taxon>Paracraurococcus</taxon>
    </lineage>
</organism>
<accession>A0ABT9E9B3</accession>
<evidence type="ECO:0000256" key="1">
    <source>
        <dbReference type="ARBA" id="ARBA00004651"/>
    </source>
</evidence>
<evidence type="ECO:0000256" key="2">
    <source>
        <dbReference type="ARBA" id="ARBA00022475"/>
    </source>
</evidence>
<dbReference type="Pfam" id="PF02706">
    <property type="entry name" value="Wzz"/>
    <property type="match status" value="1"/>
</dbReference>
<protein>
    <submittedName>
        <fullName evidence="8">Exopolysaccharide transport family protein</fullName>
    </submittedName>
</protein>
<reference evidence="8 9" key="1">
    <citation type="submission" date="2023-08" db="EMBL/GenBank/DDBJ databases">
        <title>The draft genome sequence of Paracraurococcus sp. LOR1-02.</title>
        <authorList>
            <person name="Kingkaew E."/>
            <person name="Tanasupawat S."/>
        </authorList>
    </citation>
    <scope>NUCLEOTIDE SEQUENCE [LARGE SCALE GENOMIC DNA]</scope>
    <source>
        <strain evidence="8 9">LOR1-02</strain>
    </source>
</reference>
<dbReference type="RefSeq" id="WP_305107425.1">
    <property type="nucleotide sequence ID" value="NZ_JAUTWS010000051.1"/>
</dbReference>
<evidence type="ECO:0000256" key="4">
    <source>
        <dbReference type="ARBA" id="ARBA00022989"/>
    </source>
</evidence>
<keyword evidence="9" id="KW-1185">Reference proteome</keyword>
<dbReference type="PANTHER" id="PTHR32309:SF13">
    <property type="entry name" value="FERRIC ENTEROBACTIN TRANSPORT PROTEIN FEPE"/>
    <property type="match status" value="1"/>
</dbReference>
<comment type="subcellular location">
    <subcellularLocation>
        <location evidence="1">Cell membrane</location>
        <topology evidence="1">Multi-pass membrane protein</topology>
    </subcellularLocation>
</comment>
<feature type="region of interest" description="Disordered" evidence="6">
    <location>
        <begin position="548"/>
        <end position="577"/>
    </location>
</feature>
<dbReference type="EMBL" id="JAUTWS010000051">
    <property type="protein sequence ID" value="MDO9712568.1"/>
    <property type="molecule type" value="Genomic_DNA"/>
</dbReference>
<feature type="region of interest" description="Disordered" evidence="6">
    <location>
        <begin position="253"/>
        <end position="273"/>
    </location>
</feature>
<dbReference type="SUPFAM" id="SSF52540">
    <property type="entry name" value="P-loop containing nucleoside triphosphate hydrolases"/>
    <property type="match status" value="1"/>
</dbReference>
<keyword evidence="2" id="KW-1003">Cell membrane</keyword>
<gene>
    <name evidence="8" type="ORF">Q7A36_29790</name>
</gene>
<dbReference type="InterPro" id="IPR003856">
    <property type="entry name" value="LPS_length_determ_N"/>
</dbReference>
<keyword evidence="5" id="KW-0472">Membrane</keyword>
<evidence type="ECO:0000259" key="7">
    <source>
        <dbReference type="Pfam" id="PF02706"/>
    </source>
</evidence>
<evidence type="ECO:0000313" key="9">
    <source>
        <dbReference type="Proteomes" id="UP001243009"/>
    </source>
</evidence>
<evidence type="ECO:0000256" key="6">
    <source>
        <dbReference type="SAM" id="MobiDB-lite"/>
    </source>
</evidence>
<evidence type="ECO:0000256" key="3">
    <source>
        <dbReference type="ARBA" id="ARBA00022692"/>
    </source>
</evidence>
<proteinExistence type="predicted"/>
<sequence>MLHAVIRRWPLLVAVPVLFGLAAHGVLQVLPPRYKASAQLLIFDPQRSAVVAVGQNAPAARELDAVSINTEIEVIRSASALERAARKLRLDQVAEFQDDGLFDRLRSPAGVPGEGLEAGAVPDGPGTAALARAVLALRKRISAERVPASYILVLSATAGDPLLAQRLVSTLLDDYLEEQAEASHRALVQVAGWLQGKMAELQARIGDTNVAIEHLRADAGIAEGGKGTMLQQQIAETSSQLAAIRTELADKKSRLEQAREGRRDDDNRTAVPDGLFSPALSQLRQQFSLLRREVVQLREKLGDRHAQVLAAEDRLATLRRAISDELAHIAEEQQASFEIAQRRETSLIADLQRLRARQIDDDGAVGRLQELQRAVEADTRLYQTYSARLEEVEAVRSLGASGKRVLSPPGVPTEPSFPRKKMIYAGAIAAGGLVGLALATVLARLRRGIPAGGPAQSFLGQPILGNLPLLKGRPDPRAIGRMVAAAWPVGEAARAIRVALRLRRQGNAPRMVVVTSALRGEGRSTLAAAIAASASQAGLRVVLVEGGSGARTPSAAPQGRRDGAGHPGPDLAGAASVQRHDPDIGCCVTTLGSGPADDAEALMSDELVCHLGQLRSEFDLVVVDAPPLLPVPDALSLARDADAFLLVINSRRTSPALVAEAIGLLDLDAHCLVGLVLNMQPQASLQRLGLAGGRRAPRGEAPPRGPLPQRPASPERPAAAT</sequence>
<feature type="compositionally biased region" description="Basic and acidic residues" evidence="6">
    <location>
        <begin position="253"/>
        <end position="268"/>
    </location>
</feature>
<name>A0ABT9E9B3_9PROT</name>
<keyword evidence="4" id="KW-1133">Transmembrane helix</keyword>
<dbReference type="InterPro" id="IPR027417">
    <property type="entry name" value="P-loop_NTPase"/>
</dbReference>
<feature type="domain" description="Polysaccharide chain length determinant N-terminal" evidence="7">
    <location>
        <begin position="2"/>
        <end position="88"/>
    </location>
</feature>
<keyword evidence="3" id="KW-0812">Transmembrane</keyword>
<dbReference type="PANTHER" id="PTHR32309">
    <property type="entry name" value="TYROSINE-PROTEIN KINASE"/>
    <property type="match status" value="1"/>
</dbReference>
<dbReference type="Proteomes" id="UP001243009">
    <property type="component" value="Unassembled WGS sequence"/>
</dbReference>